<dbReference type="RefSeq" id="WP_323732608.1">
    <property type="nucleotide sequence ID" value="NZ_CP110820.1"/>
</dbReference>
<dbReference type="InterPro" id="IPR036768">
    <property type="entry name" value="PolIII_chi_sf"/>
</dbReference>
<dbReference type="Gene3D" id="3.40.50.10110">
    <property type="entry name" value="DNA polymerase III subunit chi"/>
    <property type="match status" value="1"/>
</dbReference>
<protein>
    <submittedName>
        <fullName evidence="1">DNA polymerase III subunit chi domain protein</fullName>
    </submittedName>
</protein>
<dbReference type="EMBL" id="CP110820">
    <property type="protein sequence ID" value="WPX96935.1"/>
    <property type="molecule type" value="Genomic_DNA"/>
</dbReference>
<evidence type="ECO:0000313" key="2">
    <source>
        <dbReference type="Proteomes" id="UP001327219"/>
    </source>
</evidence>
<keyword evidence="2" id="KW-1185">Reference proteome</keyword>
<gene>
    <name evidence="1" type="ORF">Bandiella_01071</name>
</gene>
<name>A0ABZ0US95_9RICK</name>
<dbReference type="Proteomes" id="UP001327219">
    <property type="component" value="Chromosome"/>
</dbReference>
<sequence>MMKTFSFYQIENLLYNATFPKVVTKILKEEGKVIILCANKEEMRQLDNLLWTFAQLSFLPHATEDDACDASLQDVLLVTKQPNNNPDNRVLVATSEKLVLQQDLESYTKIFVINNQPINVQEFMNSLNRCTEELNAKHFVQKSDGSWQHGICAGSVASVI</sequence>
<evidence type="ECO:0000313" key="1">
    <source>
        <dbReference type="EMBL" id="WPX96935.1"/>
    </source>
</evidence>
<dbReference type="InterPro" id="IPR007459">
    <property type="entry name" value="DNA_pol3_chi"/>
</dbReference>
<dbReference type="PANTHER" id="PTHR38767">
    <property type="entry name" value="DNA POLYMERASE III SUBUNIT CHI"/>
    <property type="match status" value="1"/>
</dbReference>
<dbReference type="PANTHER" id="PTHR38767:SF1">
    <property type="entry name" value="DNA POLYMERASE III SUBUNIT CHI"/>
    <property type="match status" value="1"/>
</dbReference>
<dbReference type="SUPFAM" id="SSF102400">
    <property type="entry name" value="DNA polymerase III chi subunit"/>
    <property type="match status" value="1"/>
</dbReference>
<reference evidence="1 2" key="1">
    <citation type="submission" date="2022-11" db="EMBL/GenBank/DDBJ databases">
        <title>Host association and intracellularity evolved multiple times independently in the Rickettsiales.</title>
        <authorList>
            <person name="Castelli M."/>
            <person name="Nardi T."/>
            <person name="Gammuto L."/>
            <person name="Bellinzona G."/>
            <person name="Sabaneyeva E."/>
            <person name="Potekhin A."/>
            <person name="Serra V."/>
            <person name="Petroni G."/>
            <person name="Sassera D."/>
        </authorList>
    </citation>
    <scope>NUCLEOTIDE SEQUENCE [LARGE SCALE GENOMIC DNA]</scope>
    <source>
        <strain evidence="1 2">NDG2</strain>
    </source>
</reference>
<proteinExistence type="predicted"/>
<dbReference type="Pfam" id="PF04364">
    <property type="entry name" value="DNA_pol3_chi"/>
    <property type="match status" value="1"/>
</dbReference>
<accession>A0ABZ0US95</accession>
<organism evidence="1 2">
    <name type="scientific">Candidatus Bandiella euplotis</name>
    <dbReference type="NCBI Taxonomy" id="1664265"/>
    <lineage>
        <taxon>Bacteria</taxon>
        <taxon>Pseudomonadati</taxon>
        <taxon>Pseudomonadota</taxon>
        <taxon>Alphaproteobacteria</taxon>
        <taxon>Rickettsiales</taxon>
        <taxon>Candidatus Midichloriaceae</taxon>
        <taxon>Candidatus Bandiella</taxon>
    </lineage>
</organism>